<evidence type="ECO:0000313" key="3">
    <source>
        <dbReference type="EMBL" id="TCD64124.1"/>
    </source>
</evidence>
<proteinExistence type="predicted"/>
<feature type="region of interest" description="Disordered" evidence="1">
    <location>
        <begin position="62"/>
        <end position="161"/>
    </location>
</feature>
<comment type="caution">
    <text evidence="3">The sequence shown here is derived from an EMBL/GenBank/DDBJ whole genome shotgun (WGS) entry which is preliminary data.</text>
</comment>
<name>A0A4R0RP28_9APHY</name>
<evidence type="ECO:0000313" key="4">
    <source>
        <dbReference type="Proteomes" id="UP000292702"/>
    </source>
</evidence>
<keyword evidence="4" id="KW-1185">Reference proteome</keyword>
<dbReference type="AlphaFoldDB" id="A0A4R0RP28"/>
<evidence type="ECO:0000256" key="1">
    <source>
        <dbReference type="SAM" id="MobiDB-lite"/>
    </source>
</evidence>
<dbReference type="EMBL" id="RWJN01000254">
    <property type="protein sequence ID" value="TCD64124.1"/>
    <property type="molecule type" value="Genomic_DNA"/>
</dbReference>
<feature type="compositionally biased region" description="Polar residues" evidence="1">
    <location>
        <begin position="87"/>
        <end position="105"/>
    </location>
</feature>
<reference evidence="3 4" key="1">
    <citation type="submission" date="2018-11" db="EMBL/GenBank/DDBJ databases">
        <title>Genome assembly of Steccherinum ochraceum LE-BIN_3174, the white-rot fungus of the Steccherinaceae family (The Residual Polyporoid clade, Polyporales, Basidiomycota).</title>
        <authorList>
            <person name="Fedorova T.V."/>
            <person name="Glazunova O.A."/>
            <person name="Landesman E.O."/>
            <person name="Moiseenko K.V."/>
            <person name="Psurtseva N.V."/>
            <person name="Savinova O.S."/>
            <person name="Shakhova N.V."/>
            <person name="Tyazhelova T.V."/>
            <person name="Vasina D.V."/>
        </authorList>
    </citation>
    <scope>NUCLEOTIDE SEQUENCE [LARGE SCALE GENOMIC DNA]</scope>
    <source>
        <strain evidence="3 4">LE-BIN_3174</strain>
    </source>
</reference>
<organism evidence="3 4">
    <name type="scientific">Steccherinum ochraceum</name>
    <dbReference type="NCBI Taxonomy" id="92696"/>
    <lineage>
        <taxon>Eukaryota</taxon>
        <taxon>Fungi</taxon>
        <taxon>Dikarya</taxon>
        <taxon>Basidiomycota</taxon>
        <taxon>Agaricomycotina</taxon>
        <taxon>Agaricomycetes</taxon>
        <taxon>Polyporales</taxon>
        <taxon>Steccherinaceae</taxon>
        <taxon>Steccherinum</taxon>
    </lineage>
</organism>
<sequence>MRFSAILVGVIAVTTSSAMVVPLGDHEAHGGRVVVDDPRYNLVLRDTTHALDTRDFATLYGGASESTNHLVKRMPSGPGSKKETDKSGSSQSTTAQSKPAQSTSAKPAETDGQRPIILPFAKGYFDMTPAEREEQKLKDERIEDRIRGYGNSESWLDSPER</sequence>
<keyword evidence="2" id="KW-0732">Signal</keyword>
<gene>
    <name evidence="3" type="ORF">EIP91_004505</name>
</gene>
<protein>
    <submittedName>
        <fullName evidence="3">Uncharacterized protein</fullName>
    </submittedName>
</protein>
<dbReference type="Proteomes" id="UP000292702">
    <property type="component" value="Unassembled WGS sequence"/>
</dbReference>
<feature type="chain" id="PRO_5020802822" evidence="2">
    <location>
        <begin position="19"/>
        <end position="161"/>
    </location>
</feature>
<evidence type="ECO:0000256" key="2">
    <source>
        <dbReference type="SAM" id="SignalP"/>
    </source>
</evidence>
<feature type="signal peptide" evidence="2">
    <location>
        <begin position="1"/>
        <end position="18"/>
    </location>
</feature>
<accession>A0A4R0RP28</accession>
<feature type="compositionally biased region" description="Basic and acidic residues" evidence="1">
    <location>
        <begin position="129"/>
        <end position="147"/>
    </location>
</feature>